<dbReference type="InterPro" id="IPR006115">
    <property type="entry name" value="6PGDH_NADP-bd"/>
</dbReference>
<dbReference type="GO" id="GO:0050661">
    <property type="term" value="F:NADP binding"/>
    <property type="evidence" value="ECO:0007669"/>
    <property type="project" value="InterPro"/>
</dbReference>
<dbReference type="Gene3D" id="3.40.50.720">
    <property type="entry name" value="NAD(P)-binding Rossmann-like Domain"/>
    <property type="match status" value="1"/>
</dbReference>
<dbReference type="SUPFAM" id="SSF48179">
    <property type="entry name" value="6-phosphogluconate dehydrogenase C-terminal domain-like"/>
    <property type="match status" value="1"/>
</dbReference>
<dbReference type="PANTHER" id="PTHR43060:SF15">
    <property type="entry name" value="3-HYDROXYISOBUTYRATE DEHYDROGENASE-LIKE 1, MITOCHONDRIAL-RELATED"/>
    <property type="match status" value="1"/>
</dbReference>
<evidence type="ECO:0000256" key="1">
    <source>
        <dbReference type="ARBA" id="ARBA00009080"/>
    </source>
</evidence>
<evidence type="ECO:0000259" key="6">
    <source>
        <dbReference type="Pfam" id="PF14833"/>
    </source>
</evidence>
<dbReference type="EMBL" id="AP019695">
    <property type="protein sequence ID" value="BBK24055.1"/>
    <property type="molecule type" value="Genomic_DNA"/>
</dbReference>
<dbReference type="SUPFAM" id="SSF51735">
    <property type="entry name" value="NAD(P)-binding Rossmann-fold domains"/>
    <property type="match status" value="1"/>
</dbReference>
<evidence type="ECO:0000256" key="4">
    <source>
        <dbReference type="PIRSR" id="PIRSR000103-1"/>
    </source>
</evidence>
<dbReference type="Pfam" id="PF03446">
    <property type="entry name" value="NAD_binding_2"/>
    <property type="match status" value="1"/>
</dbReference>
<dbReference type="PANTHER" id="PTHR43060">
    <property type="entry name" value="3-HYDROXYISOBUTYRATE DEHYDROGENASE-LIKE 1, MITOCHONDRIAL-RELATED"/>
    <property type="match status" value="1"/>
</dbReference>
<dbReference type="InterPro" id="IPR029154">
    <property type="entry name" value="HIBADH-like_NADP-bd"/>
</dbReference>
<gene>
    <name evidence="7" type="primary">ykwC</name>
    <name evidence="7" type="ORF">Aargi30884_29580</name>
</gene>
<evidence type="ECO:0000256" key="2">
    <source>
        <dbReference type="ARBA" id="ARBA00023002"/>
    </source>
</evidence>
<sequence length="284" mass="31322">MKIAWIGTGVMGKHMLLHLHEKGHDVSVYNRTYQKAEPLKKEGIHVCKTIEECVQKAEVIFTMVGYPKDVEEVYQEIFTHVSKGAILVDMTTSSPQLAKQLYQKAKELGLSMLDAPVSGGDSGAKNATLSIMAGGDKETYEKIVPLFSCMGTSLHYMGEAGNGQHCKACNQIAVAGAVAAMSEAIVYAKAQGLEVESVLDAIRKGAAGSWQMDHTAPRVLNNDFEPGFYIKHFVKDMHIVQQEMKDKNELQMLNSVCSMYEELEKNGEGNKGTQALLHYYENVK</sequence>
<protein>
    <submittedName>
        <fullName evidence="7">Putative oxidoreductase YkwC</fullName>
    </submittedName>
</protein>
<dbReference type="Proteomes" id="UP000464754">
    <property type="component" value="Chromosome"/>
</dbReference>
<dbReference type="Pfam" id="PF14833">
    <property type="entry name" value="NAD_binding_11"/>
    <property type="match status" value="1"/>
</dbReference>
<feature type="active site" evidence="4">
    <location>
        <position position="167"/>
    </location>
</feature>
<feature type="domain" description="6-phosphogluconate dehydrogenase NADP-binding" evidence="5">
    <location>
        <begin position="2"/>
        <end position="158"/>
    </location>
</feature>
<accession>A0A6N4TNP2</accession>
<organism evidence="7 8">
    <name type="scientific">Amedibacterium intestinale</name>
    <dbReference type="NCBI Taxonomy" id="2583452"/>
    <lineage>
        <taxon>Bacteria</taxon>
        <taxon>Bacillati</taxon>
        <taxon>Bacillota</taxon>
        <taxon>Erysipelotrichia</taxon>
        <taxon>Erysipelotrichales</taxon>
        <taxon>Erysipelotrichaceae</taxon>
        <taxon>Amedibacterium</taxon>
    </lineage>
</organism>
<dbReference type="AlphaFoldDB" id="A0A6N4TNP2"/>
<dbReference type="GO" id="GO:0016491">
    <property type="term" value="F:oxidoreductase activity"/>
    <property type="evidence" value="ECO:0007669"/>
    <property type="project" value="UniProtKB-KW"/>
</dbReference>
<dbReference type="Gene3D" id="1.10.1040.10">
    <property type="entry name" value="N-(1-d-carboxylethyl)-l-norvaline Dehydrogenase, domain 2"/>
    <property type="match status" value="1"/>
</dbReference>
<evidence type="ECO:0000313" key="7">
    <source>
        <dbReference type="EMBL" id="BBK24055.1"/>
    </source>
</evidence>
<feature type="domain" description="3-hydroxyisobutyrate dehydrogenase-like NAD-binding" evidence="6">
    <location>
        <begin position="161"/>
        <end position="280"/>
    </location>
</feature>
<keyword evidence="8" id="KW-1185">Reference proteome</keyword>
<keyword evidence="2" id="KW-0560">Oxidoreductase</keyword>
<dbReference type="InterPro" id="IPR013328">
    <property type="entry name" value="6PGD_dom2"/>
</dbReference>
<reference evidence="8" key="1">
    <citation type="submission" date="2019-05" db="EMBL/GenBank/DDBJ databases">
        <title>Complete genome sequencing of Absiella argi strain JCM 30884.</title>
        <authorList>
            <person name="Sakamoto M."/>
            <person name="Murakami T."/>
            <person name="Mori H."/>
        </authorList>
    </citation>
    <scope>NUCLEOTIDE SEQUENCE [LARGE SCALE GENOMIC DNA]</scope>
    <source>
        <strain evidence="8">JCM 30884</strain>
    </source>
</reference>
<evidence type="ECO:0000256" key="3">
    <source>
        <dbReference type="ARBA" id="ARBA00023027"/>
    </source>
</evidence>
<name>A0A6N4TNP2_9FIRM</name>
<evidence type="ECO:0000259" key="5">
    <source>
        <dbReference type="Pfam" id="PF03446"/>
    </source>
</evidence>
<dbReference type="KEGG" id="aarg:Aargi30884_29580"/>
<proteinExistence type="inferred from homology"/>
<dbReference type="RefSeq" id="WP_118276709.1">
    <property type="nucleotide sequence ID" value="NZ_AP019695.1"/>
</dbReference>
<keyword evidence="3" id="KW-0520">NAD</keyword>
<evidence type="ECO:0000313" key="8">
    <source>
        <dbReference type="Proteomes" id="UP000464754"/>
    </source>
</evidence>
<dbReference type="InterPro" id="IPR008927">
    <property type="entry name" value="6-PGluconate_DH-like_C_sf"/>
</dbReference>
<dbReference type="GO" id="GO:0051287">
    <property type="term" value="F:NAD binding"/>
    <property type="evidence" value="ECO:0007669"/>
    <property type="project" value="InterPro"/>
</dbReference>
<dbReference type="InterPro" id="IPR015815">
    <property type="entry name" value="HIBADH-related"/>
</dbReference>
<dbReference type="InterPro" id="IPR036291">
    <property type="entry name" value="NAD(P)-bd_dom_sf"/>
</dbReference>
<comment type="similarity">
    <text evidence="1">Belongs to the HIBADH-related family.</text>
</comment>
<dbReference type="PIRSF" id="PIRSF000103">
    <property type="entry name" value="HIBADH"/>
    <property type="match status" value="1"/>
</dbReference>